<keyword evidence="3" id="KW-0808">Transferase</keyword>
<protein>
    <submittedName>
        <fullName evidence="3">Diacylglycerol kinase</fullName>
        <ecNumber evidence="3">2.7.1.107</ecNumber>
    </submittedName>
</protein>
<dbReference type="Pfam" id="PF00781">
    <property type="entry name" value="DAGK_cat"/>
    <property type="match status" value="1"/>
</dbReference>
<dbReference type="Gene3D" id="3.40.50.10330">
    <property type="entry name" value="Probable inorganic polyphosphate/atp-NAD kinase, domain 1"/>
    <property type="match status" value="1"/>
</dbReference>
<evidence type="ECO:0000313" key="3">
    <source>
        <dbReference type="EMBL" id="VEW11736.1"/>
    </source>
</evidence>
<dbReference type="AlphaFoldDB" id="A0A161UA71"/>
<dbReference type="EC" id="2.7.1.107" evidence="3"/>
<reference evidence="2" key="2">
    <citation type="submission" date="2016-01" db="EMBL/GenBank/DDBJ databases">
        <authorList>
            <person name="Hong K.W."/>
        </authorList>
    </citation>
    <scope>NUCLEOTIDE SEQUENCE</scope>
    <source>
        <strain evidence="2">M40</strain>
    </source>
</reference>
<dbReference type="InterPro" id="IPR016064">
    <property type="entry name" value="NAD/diacylglycerol_kinase_sf"/>
</dbReference>
<evidence type="ECO:0000259" key="1">
    <source>
        <dbReference type="PROSITE" id="PS50146"/>
    </source>
</evidence>
<dbReference type="STRING" id="33889.AVW13_03205"/>
<organism evidence="3 5">
    <name type="scientific">Brevibacterium casei</name>
    <dbReference type="NCBI Taxonomy" id="33889"/>
    <lineage>
        <taxon>Bacteria</taxon>
        <taxon>Bacillati</taxon>
        <taxon>Actinomycetota</taxon>
        <taxon>Actinomycetes</taxon>
        <taxon>Micrococcales</taxon>
        <taxon>Brevibacteriaceae</taxon>
        <taxon>Brevibacterium</taxon>
    </lineage>
</organism>
<reference evidence="3 5" key="3">
    <citation type="submission" date="2019-02" db="EMBL/GenBank/DDBJ databases">
        <authorList>
            <consortium name="Pathogen Informatics"/>
        </authorList>
    </citation>
    <scope>NUCLEOTIDE SEQUENCE [LARGE SCALE GENOMIC DNA]</scope>
    <source>
        <strain evidence="3 5">3012STDY7078520</strain>
    </source>
</reference>
<evidence type="ECO:0000313" key="2">
    <source>
        <dbReference type="EMBL" id="KZE09932.1"/>
    </source>
</evidence>
<reference evidence="4" key="1">
    <citation type="submission" date="2016-01" db="EMBL/GenBank/DDBJ databases">
        <title>Draft genome of Chromobacterium sp. F49.</title>
        <authorList>
            <person name="Hong K.W."/>
        </authorList>
    </citation>
    <scope>NUCLEOTIDE SEQUENCE [LARGE SCALE GENOMIC DNA]</scope>
    <source>
        <strain evidence="4">M40</strain>
    </source>
</reference>
<gene>
    <name evidence="3" type="primary">dagK_1</name>
    <name evidence="2" type="ORF">AVW13_03205</name>
    <name evidence="3" type="ORF">NCTC12391_00900</name>
</gene>
<dbReference type="EMBL" id="CAACXN010000014">
    <property type="protein sequence ID" value="VEW11736.1"/>
    <property type="molecule type" value="Genomic_DNA"/>
</dbReference>
<dbReference type="GO" id="GO:0004143">
    <property type="term" value="F:ATP-dependent diacylglycerol kinase activity"/>
    <property type="evidence" value="ECO:0007669"/>
    <property type="project" value="UniProtKB-EC"/>
</dbReference>
<dbReference type="Gene3D" id="2.60.200.40">
    <property type="match status" value="1"/>
</dbReference>
<evidence type="ECO:0000313" key="5">
    <source>
        <dbReference type="Proteomes" id="UP000386281"/>
    </source>
</evidence>
<dbReference type="Proteomes" id="UP000386281">
    <property type="component" value="Unassembled WGS sequence"/>
</dbReference>
<dbReference type="InterPro" id="IPR001206">
    <property type="entry name" value="Diacylglycerol_kinase_cat_dom"/>
</dbReference>
<dbReference type="PROSITE" id="PS50146">
    <property type="entry name" value="DAGK"/>
    <property type="match status" value="1"/>
</dbReference>
<proteinExistence type="predicted"/>
<dbReference type="InterPro" id="IPR017438">
    <property type="entry name" value="ATP-NAD_kinase_N"/>
</dbReference>
<dbReference type="Proteomes" id="UP000076612">
    <property type="component" value="Unassembled WGS sequence"/>
</dbReference>
<keyword evidence="3" id="KW-0418">Kinase</keyword>
<name>A0A161UA71_9MICO</name>
<dbReference type="RefSeq" id="WP_009375129.1">
    <property type="nucleotide sequence ID" value="NZ_CAACXN010000014.1"/>
</dbReference>
<feature type="domain" description="DAGKc" evidence="1">
    <location>
        <begin position="1"/>
        <end position="132"/>
    </location>
</feature>
<accession>A0A161UA71</accession>
<sequence length="307" mass="32327">MRIGIIVNPVHARTHRAYHRLVGLLTALDIRYRTTSTTPEAPGSRQAQDLVDWGAEAVVLLGGDGTLRSAAPILATAGVPVLVVPTGTANVFSRGFGLHTARSGLALCEDFLHGAAARAGVPVSVAEFLDASGAVRHEHFLSLAGIGGDARAVAAHDRAWGLLGYARGALLALFAPQLPARIDGEELEVWSVMAAKTRRPAGPVPVFPGAEAVSEDLEFLAVVLGPGAAARRLGEWVGIGAACLRGHPERDPAMRYWTARRSTITVSEPAPIQLDGDHLGEAVAVEIDTGELILDVIVPAESRSRRR</sequence>
<dbReference type="SUPFAM" id="SSF111331">
    <property type="entry name" value="NAD kinase/diacylglycerol kinase-like"/>
    <property type="match status" value="1"/>
</dbReference>
<dbReference type="EMBL" id="LQQR01000078">
    <property type="protein sequence ID" value="KZE09932.1"/>
    <property type="molecule type" value="Genomic_DNA"/>
</dbReference>
<evidence type="ECO:0000313" key="4">
    <source>
        <dbReference type="Proteomes" id="UP000076612"/>
    </source>
</evidence>